<dbReference type="RefSeq" id="WP_111569450.1">
    <property type="nucleotide sequence ID" value="NZ_PIPK01000006.1"/>
</dbReference>
<dbReference type="InterPro" id="IPR044946">
    <property type="entry name" value="Restrct_endonuc_typeI_TRD_sf"/>
</dbReference>
<dbReference type="OrthoDB" id="5465337at2"/>
<dbReference type="Gene3D" id="3.90.220.20">
    <property type="entry name" value="DNA methylase specificity domains"/>
    <property type="match status" value="1"/>
</dbReference>
<accession>A0A327WZ03</accession>
<keyword evidence="2" id="KW-0680">Restriction system</keyword>
<reference evidence="5 7" key="2">
    <citation type="submission" date="2018-06" db="EMBL/GenBank/DDBJ databases">
        <title>Genomic Encyclopedia of Type Strains, Phase III (KMG-III): the genomes of soil and plant-associated and newly described type strains.</title>
        <authorList>
            <person name="Whitman W."/>
        </authorList>
    </citation>
    <scope>NUCLEOTIDE SEQUENCE [LARGE SCALE GENOMIC DNA]</scope>
    <source>
        <strain evidence="5 7">CGMCC 1.15366</strain>
    </source>
</reference>
<dbReference type="GO" id="GO:0003677">
    <property type="term" value="F:DNA binding"/>
    <property type="evidence" value="ECO:0007669"/>
    <property type="project" value="UniProtKB-KW"/>
</dbReference>
<dbReference type="InterPro" id="IPR000055">
    <property type="entry name" value="Restrct_endonuc_typeI_TRD"/>
</dbReference>
<keyword evidence="3" id="KW-0238">DNA-binding</keyword>
<name>A0A327WZ03_9GAMM</name>
<dbReference type="EMBL" id="QLMD01000006">
    <property type="protein sequence ID" value="RAJ97088.1"/>
    <property type="molecule type" value="Genomic_DNA"/>
</dbReference>
<dbReference type="Pfam" id="PF01420">
    <property type="entry name" value="Methylase_S"/>
    <property type="match status" value="1"/>
</dbReference>
<dbReference type="SUPFAM" id="SSF116734">
    <property type="entry name" value="DNA methylase specificity domain"/>
    <property type="match status" value="1"/>
</dbReference>
<reference evidence="6 8" key="1">
    <citation type="journal article" date="2018" name="Front. Microbiol.">
        <title>Genome-Based Analysis Reveals the Taxonomy and Diversity of the Family Idiomarinaceae.</title>
        <authorList>
            <person name="Liu Y."/>
            <person name="Lai Q."/>
            <person name="Shao Z."/>
        </authorList>
    </citation>
    <scope>NUCLEOTIDE SEQUENCE [LARGE SCALE GENOMIC DNA]</scope>
    <source>
        <strain evidence="6 8">CF12-14</strain>
    </source>
</reference>
<keyword evidence="6" id="KW-0378">Hydrolase</keyword>
<protein>
    <submittedName>
        <fullName evidence="6">Restriction endonuclease subunit S</fullName>
    </submittedName>
    <submittedName>
        <fullName evidence="5">Type I restriction modification DNA specificity protein</fullName>
    </submittedName>
</protein>
<evidence type="ECO:0000313" key="7">
    <source>
        <dbReference type="Proteomes" id="UP000249203"/>
    </source>
</evidence>
<evidence type="ECO:0000256" key="1">
    <source>
        <dbReference type="ARBA" id="ARBA00010923"/>
    </source>
</evidence>
<gene>
    <name evidence="5" type="ORF">B0I24_106151</name>
    <name evidence="6" type="ORF">CWE07_08460</name>
</gene>
<evidence type="ECO:0000313" key="8">
    <source>
        <dbReference type="Proteomes" id="UP000287865"/>
    </source>
</evidence>
<dbReference type="Proteomes" id="UP000287865">
    <property type="component" value="Unassembled WGS sequence"/>
</dbReference>
<sequence>MTKKITSNIVPLGSIADVRMGFTFRESICEAKHGNTHIIQLKDTRQIWDGTQSTVIQVSDLPQISWQGKDKAFLQVESILLPSKGSFLKAFQLDPAQASLPIVVSSQFLVITVKESYQSNISTDFLCWLLNEPETQRALLGESQGTNIRLLKASAVKQVHVPIPARTRQNEILHLNSMWEKEKQLTHALLANRETMMKGLFQQLLKETN</sequence>
<comment type="similarity">
    <text evidence="1">Belongs to the type-I restriction system S methylase family.</text>
</comment>
<dbReference type="Proteomes" id="UP000249203">
    <property type="component" value="Unassembled WGS sequence"/>
</dbReference>
<proteinExistence type="inferred from homology"/>
<dbReference type="AlphaFoldDB" id="A0A327WZ03"/>
<dbReference type="GO" id="GO:0009307">
    <property type="term" value="P:DNA restriction-modification system"/>
    <property type="evidence" value="ECO:0007669"/>
    <property type="project" value="UniProtKB-KW"/>
</dbReference>
<feature type="domain" description="Type I restriction modification DNA specificity" evidence="4">
    <location>
        <begin position="8"/>
        <end position="174"/>
    </location>
</feature>
<comment type="caution">
    <text evidence="5">The sequence shown here is derived from an EMBL/GenBank/DDBJ whole genome shotgun (WGS) entry which is preliminary data.</text>
</comment>
<evidence type="ECO:0000256" key="2">
    <source>
        <dbReference type="ARBA" id="ARBA00022747"/>
    </source>
</evidence>
<evidence type="ECO:0000256" key="3">
    <source>
        <dbReference type="ARBA" id="ARBA00023125"/>
    </source>
</evidence>
<dbReference type="PANTHER" id="PTHR30408:SF13">
    <property type="entry name" value="TYPE I RESTRICTION ENZYME HINDI SPECIFICITY SUBUNIT"/>
    <property type="match status" value="1"/>
</dbReference>
<keyword evidence="6" id="KW-0255">Endonuclease</keyword>
<keyword evidence="8" id="KW-1185">Reference proteome</keyword>
<dbReference type="InterPro" id="IPR052021">
    <property type="entry name" value="Type-I_RS_S_subunit"/>
</dbReference>
<evidence type="ECO:0000259" key="4">
    <source>
        <dbReference type="Pfam" id="PF01420"/>
    </source>
</evidence>
<dbReference type="EMBL" id="PIPK01000006">
    <property type="protein sequence ID" value="RUO24688.1"/>
    <property type="molecule type" value="Genomic_DNA"/>
</dbReference>
<keyword evidence="6" id="KW-0540">Nuclease</keyword>
<evidence type="ECO:0000313" key="6">
    <source>
        <dbReference type="EMBL" id="RUO24688.1"/>
    </source>
</evidence>
<dbReference type="PANTHER" id="PTHR30408">
    <property type="entry name" value="TYPE-1 RESTRICTION ENZYME ECOKI SPECIFICITY PROTEIN"/>
    <property type="match status" value="1"/>
</dbReference>
<dbReference type="GO" id="GO:0004519">
    <property type="term" value="F:endonuclease activity"/>
    <property type="evidence" value="ECO:0007669"/>
    <property type="project" value="UniProtKB-KW"/>
</dbReference>
<evidence type="ECO:0000313" key="5">
    <source>
        <dbReference type="EMBL" id="RAJ97088.1"/>
    </source>
</evidence>
<organism evidence="5 7">
    <name type="scientific">Aliidiomarina maris</name>
    <dbReference type="NCBI Taxonomy" id="531312"/>
    <lineage>
        <taxon>Bacteria</taxon>
        <taxon>Pseudomonadati</taxon>
        <taxon>Pseudomonadota</taxon>
        <taxon>Gammaproteobacteria</taxon>
        <taxon>Alteromonadales</taxon>
        <taxon>Idiomarinaceae</taxon>
        <taxon>Aliidiomarina</taxon>
    </lineage>
</organism>